<name>A0A7W9KDV7_9PSEU</name>
<dbReference type="EMBL" id="JACHIR010000001">
    <property type="protein sequence ID" value="MBB5890682.1"/>
    <property type="molecule type" value="Genomic_DNA"/>
</dbReference>
<proteinExistence type="predicted"/>
<keyword evidence="2" id="KW-1185">Reference proteome</keyword>
<dbReference type="Proteomes" id="UP000585638">
    <property type="component" value="Unassembled WGS sequence"/>
</dbReference>
<evidence type="ECO:0000313" key="2">
    <source>
        <dbReference type="Proteomes" id="UP000585638"/>
    </source>
</evidence>
<dbReference type="AlphaFoldDB" id="A0A7W9KDV7"/>
<dbReference type="RefSeq" id="WP_184860282.1">
    <property type="nucleotide sequence ID" value="NZ_BAAAWY010000042.1"/>
</dbReference>
<gene>
    <name evidence="1" type="ORF">BJ998_001878</name>
</gene>
<protein>
    <submittedName>
        <fullName evidence="1">Uncharacterized protein</fullName>
    </submittedName>
</protein>
<sequence>MSWLRRRLTGIPEGFAGELAENESVAASGTSGGEPVVATSLGLWLPGEERLGWHLISKATWDGAALTVIAAVESGTAGSAVLLTDQPPRRYPLEQPGKLPQAVQRRVTGSIVDRHRHELPGGGVWFVRRRVPGQDGTVLQVRADAGADPAAVAKLAEKVSERLK</sequence>
<evidence type="ECO:0000313" key="1">
    <source>
        <dbReference type="EMBL" id="MBB5890682.1"/>
    </source>
</evidence>
<comment type="caution">
    <text evidence="1">The sequence shown here is derived from an EMBL/GenBank/DDBJ whole genome shotgun (WGS) entry which is preliminary data.</text>
</comment>
<accession>A0A7W9KDV7</accession>
<reference evidence="1 2" key="1">
    <citation type="submission" date="2020-08" db="EMBL/GenBank/DDBJ databases">
        <title>Sequencing the genomes of 1000 actinobacteria strains.</title>
        <authorList>
            <person name="Klenk H.-P."/>
        </authorList>
    </citation>
    <scope>NUCLEOTIDE SEQUENCE [LARGE SCALE GENOMIC DNA]</scope>
    <source>
        <strain evidence="1 2">DSM 43851</strain>
    </source>
</reference>
<organism evidence="1 2">
    <name type="scientific">Kutzneria kofuensis</name>
    <dbReference type="NCBI Taxonomy" id="103725"/>
    <lineage>
        <taxon>Bacteria</taxon>
        <taxon>Bacillati</taxon>
        <taxon>Actinomycetota</taxon>
        <taxon>Actinomycetes</taxon>
        <taxon>Pseudonocardiales</taxon>
        <taxon>Pseudonocardiaceae</taxon>
        <taxon>Kutzneria</taxon>
    </lineage>
</organism>